<evidence type="ECO:0000256" key="12">
    <source>
        <dbReference type="ARBA" id="ARBA00045891"/>
    </source>
</evidence>
<dbReference type="Proteomes" id="UP001428341">
    <property type="component" value="Unassembled WGS sequence"/>
</dbReference>
<keyword evidence="9 13" id="KW-0072">Autophagy</keyword>
<feature type="region of interest" description="Disordered" evidence="14">
    <location>
        <begin position="1"/>
        <end position="42"/>
    </location>
</feature>
<comment type="similarity">
    <text evidence="2 13">Belongs to the peptidase C54 family.</text>
</comment>
<dbReference type="SUPFAM" id="SSF54001">
    <property type="entry name" value="Cysteine proteinases"/>
    <property type="match status" value="1"/>
</dbReference>
<keyword evidence="3" id="KW-0813">Transport</keyword>
<comment type="function">
    <text evidence="12">Cysteine protease that plays a key role in autophagy by mediating both proteolytic activation and delipidation of ATG8 family proteins. The protease activity is required for proteolytic activation of ATG8 family proteins: cleaves the C-terminal amino acid of ATG8 proteins to reveal a C-terminal glycine. Exposure of the glycine at the C-terminus is essential for ATG8 proteins conjugation to phosphatidylethanolamine (PE) and insertion to membranes, which is necessary for autophagy. In addition to the protease activity, also mediates delipidation of PE-conjugated ATG8 proteins.</text>
</comment>
<keyword evidence="17" id="KW-1185">Reference proteome</keyword>
<proteinExistence type="inferred from homology"/>
<evidence type="ECO:0000256" key="8">
    <source>
        <dbReference type="ARBA" id="ARBA00022927"/>
    </source>
</evidence>
<dbReference type="PANTHER" id="PTHR22624">
    <property type="entry name" value="CYSTEINE PROTEASE ATG4"/>
    <property type="match status" value="1"/>
</dbReference>
<dbReference type="AlphaFoldDB" id="A0AAP0ME95"/>
<dbReference type="Pfam" id="PF03416">
    <property type="entry name" value="Peptidase_C54"/>
    <property type="match status" value="1"/>
</dbReference>
<organism evidence="16 17">
    <name type="scientific">Citrus x changshan-huyou</name>
    <dbReference type="NCBI Taxonomy" id="2935761"/>
    <lineage>
        <taxon>Eukaryota</taxon>
        <taxon>Viridiplantae</taxon>
        <taxon>Streptophyta</taxon>
        <taxon>Embryophyta</taxon>
        <taxon>Tracheophyta</taxon>
        <taxon>Spermatophyta</taxon>
        <taxon>Magnoliopsida</taxon>
        <taxon>eudicotyledons</taxon>
        <taxon>Gunneridae</taxon>
        <taxon>Pentapetalae</taxon>
        <taxon>rosids</taxon>
        <taxon>malvids</taxon>
        <taxon>Sapindales</taxon>
        <taxon>Rutaceae</taxon>
        <taxon>Aurantioideae</taxon>
        <taxon>Citrus</taxon>
    </lineage>
</organism>
<feature type="compositionally biased region" description="Polar residues" evidence="14">
    <location>
        <begin position="14"/>
        <end position="24"/>
    </location>
</feature>
<evidence type="ECO:0000256" key="2">
    <source>
        <dbReference type="ARBA" id="ARBA00010958"/>
    </source>
</evidence>
<dbReference type="GO" id="GO:0000045">
    <property type="term" value="P:autophagosome assembly"/>
    <property type="evidence" value="ECO:0007669"/>
    <property type="project" value="TreeGrafter"/>
</dbReference>
<dbReference type="GO" id="GO:0004197">
    <property type="term" value="F:cysteine-type endopeptidase activity"/>
    <property type="evidence" value="ECO:0007669"/>
    <property type="project" value="TreeGrafter"/>
</dbReference>
<evidence type="ECO:0000256" key="3">
    <source>
        <dbReference type="ARBA" id="ARBA00022448"/>
    </source>
</evidence>
<accession>A0AAP0ME95</accession>
<dbReference type="InterPro" id="IPR046792">
    <property type="entry name" value="Peptidase_C54_cat"/>
</dbReference>
<keyword evidence="8 13" id="KW-0653">Protein transport</keyword>
<dbReference type="GO" id="GO:0035973">
    <property type="term" value="P:aggrephagy"/>
    <property type="evidence" value="ECO:0007669"/>
    <property type="project" value="TreeGrafter"/>
</dbReference>
<reference evidence="16 17" key="1">
    <citation type="submission" date="2024-05" db="EMBL/GenBank/DDBJ databases">
        <title>Haplotype-resolved chromosome-level genome assembly of Huyou (Citrus changshanensis).</title>
        <authorList>
            <person name="Miao C."/>
            <person name="Chen W."/>
            <person name="Wu Y."/>
            <person name="Wang L."/>
            <person name="Zhao S."/>
            <person name="Grierson D."/>
            <person name="Xu C."/>
            <person name="Chen K."/>
        </authorList>
    </citation>
    <scope>NUCLEOTIDE SEQUENCE [LARGE SCALE GENOMIC DNA]</scope>
    <source>
        <strain evidence="16">01-14</strain>
        <tissue evidence="16">Leaf</tissue>
    </source>
</reference>
<keyword evidence="6 13" id="KW-0378">Hydrolase</keyword>
<comment type="catalytic activity">
    <reaction evidence="10">
        <text>[protein]-C-terminal L-amino acid-glycyl-phosphatidylethanolamide + H2O = [protein]-C-terminal L-amino acid-glycine + a 1,2-diacyl-sn-glycero-3-phosphoethanolamine</text>
        <dbReference type="Rhea" id="RHEA:67548"/>
        <dbReference type="Rhea" id="RHEA-COMP:17323"/>
        <dbReference type="Rhea" id="RHEA-COMP:17324"/>
        <dbReference type="ChEBI" id="CHEBI:15377"/>
        <dbReference type="ChEBI" id="CHEBI:64612"/>
        <dbReference type="ChEBI" id="CHEBI:172940"/>
        <dbReference type="ChEBI" id="CHEBI:172941"/>
    </reaction>
    <physiologicalReaction direction="left-to-right" evidence="10">
        <dbReference type="Rhea" id="RHEA:67549"/>
    </physiologicalReaction>
</comment>
<evidence type="ECO:0000256" key="7">
    <source>
        <dbReference type="ARBA" id="ARBA00022807"/>
    </source>
</evidence>
<dbReference type="GO" id="GO:0015031">
    <property type="term" value="P:protein transport"/>
    <property type="evidence" value="ECO:0007669"/>
    <property type="project" value="UniProtKB-KW"/>
</dbReference>
<evidence type="ECO:0000256" key="4">
    <source>
        <dbReference type="ARBA" id="ARBA00022490"/>
    </source>
</evidence>
<evidence type="ECO:0000256" key="1">
    <source>
        <dbReference type="ARBA" id="ARBA00004496"/>
    </source>
</evidence>
<evidence type="ECO:0000256" key="13">
    <source>
        <dbReference type="RuleBase" id="RU363115"/>
    </source>
</evidence>
<keyword evidence="5 13" id="KW-0645">Protease</keyword>
<name>A0AAP0ME95_9ROSI</name>
<evidence type="ECO:0000313" key="16">
    <source>
        <dbReference type="EMBL" id="KAK9200385.1"/>
    </source>
</evidence>
<sequence length="541" mass="58928">MKGFREKAGASKCFSKSTPDTPNRSLASVGSELGSSESKSSKGSLLSSLFNSAFSVFETYSESSANEKKAVHNKSNGWTAAVKRLVTAGSMRRIHERVLGPSRTGISSSTSDIWLLGVCHKIAQDEALGDAAGNNGLAEFNQDFSSRILISYRKGFDPIGDSKITSDVGWGCMLRSSQMLVAQALLFHRLGRPWRKPLQKPFDREYVEILHLFGDSETSPFSIHNLLQAGKAYGLAAGSWVGPYAMCRSWEALARCQRAETGLGCQSLPMAIYVVSGDEDGERGGAPVVCIDDASRHCSVFSKGQADWTPILLLVPLVLGLEKVNPRYIPTLRLTFTFPQSLGIVGGKPGASTYIVGVQEESAIYLDPHDVQPFSFSCLCKVCKMASNEFPLEYNTVIWNVAYSLSSTLFLAWLCRNVHLMLGISALLVINIGKDDLEADTSTYHSDVIRHIHLDSIDPSLAIGFYCRDKDDFDDFCARASKLAEESNGAPLFTVTQTHKKPVNHSDVLGETGGVPEDDSLGVMSMNDAVGNAHEDDWQLL</sequence>
<dbReference type="EC" id="3.4.22.-" evidence="13"/>
<evidence type="ECO:0000256" key="10">
    <source>
        <dbReference type="ARBA" id="ARBA00029362"/>
    </source>
</evidence>
<evidence type="ECO:0000256" key="6">
    <source>
        <dbReference type="ARBA" id="ARBA00022801"/>
    </source>
</evidence>
<dbReference type="GO" id="GO:0000423">
    <property type="term" value="P:mitophagy"/>
    <property type="evidence" value="ECO:0007669"/>
    <property type="project" value="TreeGrafter"/>
</dbReference>
<dbReference type="PANTHER" id="PTHR22624:SF49">
    <property type="entry name" value="CYSTEINE PROTEASE"/>
    <property type="match status" value="1"/>
</dbReference>
<evidence type="ECO:0000313" key="17">
    <source>
        <dbReference type="Proteomes" id="UP001428341"/>
    </source>
</evidence>
<evidence type="ECO:0000259" key="15">
    <source>
        <dbReference type="Pfam" id="PF03416"/>
    </source>
</evidence>
<dbReference type="GO" id="GO:0034727">
    <property type="term" value="P:piecemeal microautophagy of the nucleus"/>
    <property type="evidence" value="ECO:0007669"/>
    <property type="project" value="TreeGrafter"/>
</dbReference>
<keyword evidence="7" id="KW-0788">Thiol protease</keyword>
<dbReference type="GO" id="GO:0019786">
    <property type="term" value="F:protein-phosphatidylethanolamide deconjugating activity"/>
    <property type="evidence" value="ECO:0007669"/>
    <property type="project" value="InterPro"/>
</dbReference>
<dbReference type="GO" id="GO:0005737">
    <property type="term" value="C:cytoplasm"/>
    <property type="evidence" value="ECO:0007669"/>
    <property type="project" value="UniProtKB-SubCell"/>
</dbReference>
<comment type="caution">
    <text evidence="16">The sequence shown here is derived from an EMBL/GenBank/DDBJ whole genome shotgun (WGS) entry which is preliminary data.</text>
</comment>
<dbReference type="GO" id="GO:0016485">
    <property type="term" value="P:protein processing"/>
    <property type="evidence" value="ECO:0007669"/>
    <property type="project" value="TreeGrafter"/>
</dbReference>
<feature type="domain" description="Peptidase C54 catalytic" evidence="15">
    <location>
        <begin position="138"/>
        <end position="478"/>
    </location>
</feature>
<protein>
    <recommendedName>
        <fullName evidence="13">Cysteine protease</fullName>
        <ecNumber evidence="13">3.4.22.-</ecNumber>
    </recommendedName>
</protein>
<gene>
    <name evidence="16" type="ORF">WN944_015582</name>
</gene>
<keyword evidence="4 13" id="KW-0963">Cytoplasm</keyword>
<comment type="subcellular location">
    <subcellularLocation>
        <location evidence="1 13">Cytoplasm</location>
    </subcellularLocation>
</comment>
<comment type="subunit">
    <text evidence="11">Interacts with ATG8.</text>
</comment>
<evidence type="ECO:0000256" key="14">
    <source>
        <dbReference type="SAM" id="MobiDB-lite"/>
    </source>
</evidence>
<evidence type="ECO:0000256" key="5">
    <source>
        <dbReference type="ARBA" id="ARBA00022670"/>
    </source>
</evidence>
<feature type="region of interest" description="Disordered" evidence="14">
    <location>
        <begin position="504"/>
        <end position="525"/>
    </location>
</feature>
<dbReference type="EMBL" id="JBCGBO010000005">
    <property type="protein sequence ID" value="KAK9200385.1"/>
    <property type="molecule type" value="Genomic_DNA"/>
</dbReference>
<evidence type="ECO:0000256" key="11">
    <source>
        <dbReference type="ARBA" id="ARBA00038724"/>
    </source>
</evidence>
<dbReference type="InterPro" id="IPR005078">
    <property type="entry name" value="Peptidase_C54"/>
</dbReference>
<evidence type="ECO:0000256" key="9">
    <source>
        <dbReference type="ARBA" id="ARBA00023006"/>
    </source>
</evidence>
<feature type="compositionally biased region" description="Low complexity" evidence="14">
    <location>
        <begin position="25"/>
        <end position="42"/>
    </location>
</feature>
<dbReference type="InterPro" id="IPR038765">
    <property type="entry name" value="Papain-like_cys_pep_sf"/>
</dbReference>